<dbReference type="GO" id="GO:0071528">
    <property type="term" value="P:tRNA re-export from nucleus"/>
    <property type="evidence" value="ECO:0007669"/>
    <property type="project" value="UniProtKB-UniRule"/>
</dbReference>
<keyword evidence="10" id="KW-0175">Coiled coil</keyword>
<keyword evidence="8 9" id="KW-0539">Nucleus</keyword>
<feature type="domain" description="Exportin-T C-terminal" evidence="13">
    <location>
        <begin position="350"/>
        <end position="926"/>
    </location>
</feature>
<evidence type="ECO:0000256" key="10">
    <source>
        <dbReference type="SAM" id="Coils"/>
    </source>
</evidence>
<dbReference type="InterPro" id="IPR016024">
    <property type="entry name" value="ARM-type_fold"/>
</dbReference>
<dbReference type="InterPro" id="IPR013598">
    <property type="entry name" value="Exportin-1/Importin-b-like"/>
</dbReference>
<dbReference type="GO" id="GO:0005737">
    <property type="term" value="C:cytoplasm"/>
    <property type="evidence" value="ECO:0007669"/>
    <property type="project" value="UniProtKB-SubCell"/>
</dbReference>
<dbReference type="InterPro" id="IPR040017">
    <property type="entry name" value="XPOT"/>
</dbReference>
<dbReference type="EMBL" id="JANBPU010000070">
    <property type="protein sequence ID" value="KAJ1917494.1"/>
    <property type="molecule type" value="Genomic_DNA"/>
</dbReference>
<evidence type="ECO:0000313" key="15">
    <source>
        <dbReference type="Proteomes" id="UP001150538"/>
    </source>
</evidence>
<name>A0A9W8DTD1_9FUNG</name>
<comment type="caution">
    <text evidence="14">The sequence shown here is derived from an EMBL/GenBank/DDBJ whole genome shotgun (WGS) entry which is preliminary data.</text>
</comment>
<dbReference type="Gene3D" id="1.25.10.10">
    <property type="entry name" value="Leucine-rich Repeat Variant"/>
    <property type="match status" value="2"/>
</dbReference>
<evidence type="ECO:0000256" key="6">
    <source>
        <dbReference type="ARBA" id="ARBA00022555"/>
    </source>
</evidence>
<dbReference type="OrthoDB" id="26399at2759"/>
<keyword evidence="6 9" id="KW-0820">tRNA-binding</keyword>
<evidence type="ECO:0000313" key="14">
    <source>
        <dbReference type="EMBL" id="KAJ1917494.1"/>
    </source>
</evidence>
<evidence type="ECO:0000256" key="4">
    <source>
        <dbReference type="ARBA" id="ARBA00022448"/>
    </source>
</evidence>
<feature type="coiled-coil region" evidence="10">
    <location>
        <begin position="386"/>
        <end position="413"/>
    </location>
</feature>
<evidence type="ECO:0000259" key="13">
    <source>
        <dbReference type="Pfam" id="PF19282"/>
    </source>
</evidence>
<organism evidence="14 15">
    <name type="scientific">Mycoemilia scoparia</name>
    <dbReference type="NCBI Taxonomy" id="417184"/>
    <lineage>
        <taxon>Eukaryota</taxon>
        <taxon>Fungi</taxon>
        <taxon>Fungi incertae sedis</taxon>
        <taxon>Zoopagomycota</taxon>
        <taxon>Kickxellomycotina</taxon>
        <taxon>Kickxellomycetes</taxon>
        <taxon>Kickxellales</taxon>
        <taxon>Kickxellaceae</taxon>
        <taxon>Mycoemilia</taxon>
    </lineage>
</organism>
<dbReference type="Proteomes" id="UP001150538">
    <property type="component" value="Unassembled WGS sequence"/>
</dbReference>
<comment type="similarity">
    <text evidence="2 9">Belongs to the exportin family.</text>
</comment>
<dbReference type="InterPro" id="IPR011989">
    <property type="entry name" value="ARM-like"/>
</dbReference>
<dbReference type="PANTHER" id="PTHR15952:SF11">
    <property type="entry name" value="EXPORTIN-T"/>
    <property type="match status" value="1"/>
</dbReference>
<dbReference type="GO" id="GO:0031267">
    <property type="term" value="F:small GTPase binding"/>
    <property type="evidence" value="ECO:0007669"/>
    <property type="project" value="InterPro"/>
</dbReference>
<dbReference type="Pfam" id="PF08389">
    <property type="entry name" value="Xpo1"/>
    <property type="match status" value="1"/>
</dbReference>
<dbReference type="PANTHER" id="PTHR15952">
    <property type="entry name" value="EXPORTIN-T/LOS1"/>
    <property type="match status" value="1"/>
</dbReference>
<keyword evidence="15" id="KW-1185">Reference proteome</keyword>
<feature type="region of interest" description="Disordered" evidence="11">
    <location>
        <begin position="930"/>
        <end position="950"/>
    </location>
</feature>
<feature type="domain" description="Exportin-1/Importin-beta-like" evidence="12">
    <location>
        <begin position="107"/>
        <end position="279"/>
    </location>
</feature>
<evidence type="ECO:0000256" key="2">
    <source>
        <dbReference type="ARBA" id="ARBA00009466"/>
    </source>
</evidence>
<gene>
    <name evidence="14" type="primary">LOS1</name>
    <name evidence="14" type="ORF">H4219_003176</name>
</gene>
<dbReference type="SUPFAM" id="SSF48371">
    <property type="entry name" value="ARM repeat"/>
    <property type="match status" value="1"/>
</dbReference>
<sequence>MDQFEEAVRYALDPSVDANIKSQAIQYCESVKNSQDGWKVCLELFVQGSTARSPESRLYSLQVIDSSLVHNSQNNLSLEDIGILKKILFEFVEQRYGTEYYDREPLFILKKLAHTLTLLFLQAYPEKWQSFFVDFAKISGLNKSSITSSPPQNKINARLTDFFLKILSSIDEEVVNPVVPRSKTEIDRNTNIKDAMRVSDTDLLAAAWHTILSVVSNGSDSFGSITPSLQSEIANETLRLIGVYSSWISITLIVNDYFKPLIFKFFAADDFASEAIRCVVRIISKGMQPNEKLELVRYLGVSNVINQYSNGYGDGDFRKDLATLVATLGNELVDVSEKVRQKSSQELWNAAYSGAENMVYVGLRLVAKNEDQEATLVMLPFINNFISVYKKLATEQQEQLLRLERRRAVLNQILRDSIKKLEYAEDQDFSDYEDPNHSLDDASGGDYGGDNDETFFSLRHDLRTVLDAIASIDFDLFEETIIKIIKPTLASIGQYGVSDTNGHSEQPVGWVKAELALTLVRIYSDWLVSARPTNLPKKLTAPSVNRTQSILANTRLPEIMRYMIESNISTSQHPAISPLLFEICVRQSYFYSKDEIQYIKPVLMAFVGPTGIRSRYGAVRTRTWYLFYRFLKQVDYTPFATDLVEGVKDLLTIQAEIPGAGAEGYGVFDSQLYLFEAMGMAISAQTLDEVKRAQYLDQVFNPLISQATELVSSNVVANNQQALLQVHHIISATGSLAKGFPDAKVDPKSITPPDSSHVSESGKAALKKVTELIIAILRSLHQFSVIREAVRFSFSRLLTVLGSDAFDYVPNFIDAIFPSCTAEEWKDILTFLGLVAYKFKAHAAPIISSVLLRVSESVFVLIKSIDPQQGTDDALLQIELKSSYLNWIISIFSSSMDPVFWTGQNESGWPIIFKQISEWALPPGDSITAVNSSNGLSPEQQNNNTNAQSLKNGTTASATGFFRPEITKLVISALHRLVDSWLRSELTKDDEARLNVAKVLNIDINPQTNGNKIQVNTIEFFETTILPLVFHICLSKKLNFKDAQASLIMIEVARLLQASLKWGGAAWFESKILQTYLPQAGCPPKSIMEFGQAVSTLNDKQLKTFMVRFFA</sequence>
<evidence type="ECO:0000259" key="12">
    <source>
        <dbReference type="Pfam" id="PF08389"/>
    </source>
</evidence>
<evidence type="ECO:0000256" key="9">
    <source>
        <dbReference type="RuleBase" id="RU366037"/>
    </source>
</evidence>
<proteinExistence type="inferred from homology"/>
<feature type="domain" description="Exportin-T C-terminal" evidence="13">
    <location>
        <begin position="964"/>
        <end position="1110"/>
    </location>
</feature>
<dbReference type="GO" id="GO:0016363">
    <property type="term" value="C:nuclear matrix"/>
    <property type="evidence" value="ECO:0007669"/>
    <property type="project" value="TreeGrafter"/>
</dbReference>
<reference evidence="14" key="1">
    <citation type="submission" date="2022-07" db="EMBL/GenBank/DDBJ databases">
        <title>Phylogenomic reconstructions and comparative analyses of Kickxellomycotina fungi.</title>
        <authorList>
            <person name="Reynolds N.K."/>
            <person name="Stajich J.E."/>
            <person name="Barry K."/>
            <person name="Grigoriev I.V."/>
            <person name="Crous P."/>
            <person name="Smith M.E."/>
        </authorList>
    </citation>
    <scope>NUCLEOTIDE SEQUENCE</scope>
    <source>
        <strain evidence="14">NBRC 100468</strain>
    </source>
</reference>
<evidence type="ECO:0000256" key="7">
    <source>
        <dbReference type="ARBA" id="ARBA00022884"/>
    </source>
</evidence>
<protein>
    <recommendedName>
        <fullName evidence="3 9">Exportin-T</fullName>
    </recommendedName>
    <alternativeName>
        <fullName evidence="9">Exportin(tRNA)</fullName>
    </alternativeName>
    <alternativeName>
        <fullName evidence="9">tRNA exportin</fullName>
    </alternativeName>
</protein>
<evidence type="ECO:0000256" key="8">
    <source>
        <dbReference type="ARBA" id="ARBA00023242"/>
    </source>
</evidence>
<evidence type="ECO:0000256" key="3">
    <source>
        <dbReference type="ARBA" id="ARBA00018928"/>
    </source>
</evidence>
<evidence type="ECO:0000256" key="5">
    <source>
        <dbReference type="ARBA" id="ARBA00022490"/>
    </source>
</evidence>
<dbReference type="InterPro" id="IPR045546">
    <property type="entry name" value="Exportin-T_C"/>
</dbReference>
<dbReference type="Pfam" id="PF19282">
    <property type="entry name" value="Exportin-T"/>
    <property type="match status" value="2"/>
</dbReference>
<accession>A0A9W8DTD1</accession>
<evidence type="ECO:0000256" key="11">
    <source>
        <dbReference type="SAM" id="MobiDB-lite"/>
    </source>
</evidence>
<dbReference type="AlphaFoldDB" id="A0A9W8DTD1"/>
<comment type="subcellular location">
    <subcellularLocation>
        <location evidence="1 9">Cytoplasm</location>
    </subcellularLocation>
    <subcellularLocation>
        <location evidence="9">Nucleus</location>
    </subcellularLocation>
    <text evidence="9">Shuttles between the nucleus and the cytoplasm.</text>
</comment>
<evidence type="ECO:0000256" key="1">
    <source>
        <dbReference type="ARBA" id="ARBA00004496"/>
    </source>
</evidence>
<dbReference type="GO" id="GO:0005643">
    <property type="term" value="C:nuclear pore"/>
    <property type="evidence" value="ECO:0007669"/>
    <property type="project" value="TreeGrafter"/>
</dbReference>
<keyword evidence="5 9" id="KW-0963">Cytoplasm</keyword>
<dbReference type="GO" id="GO:0000049">
    <property type="term" value="F:tRNA binding"/>
    <property type="evidence" value="ECO:0007669"/>
    <property type="project" value="UniProtKB-UniRule"/>
</dbReference>
<keyword evidence="7 9" id="KW-0694">RNA-binding</keyword>
<keyword evidence="4 9" id="KW-0813">Transport</keyword>
<comment type="function">
    <text evidence="9">tRNA nucleus export receptor which facilitates tRNA translocation across the nuclear pore complex.</text>
</comment>